<dbReference type="EMBL" id="FOGL01000001">
    <property type="protein sequence ID" value="SER14960.1"/>
    <property type="molecule type" value="Genomic_DNA"/>
</dbReference>
<proteinExistence type="predicted"/>
<reference evidence="2 3" key="1">
    <citation type="submission" date="2016-10" db="EMBL/GenBank/DDBJ databases">
        <authorList>
            <person name="de Groot N.N."/>
        </authorList>
    </citation>
    <scope>NUCLEOTIDE SEQUENCE [LARGE SCALE GENOMIC DNA]</scope>
    <source>
        <strain evidence="2 3">CGMCC 1.7727</strain>
    </source>
</reference>
<accession>A0A1H9LU82</accession>
<feature type="transmembrane region" description="Helical" evidence="1">
    <location>
        <begin position="12"/>
        <end position="30"/>
    </location>
</feature>
<keyword evidence="1" id="KW-0812">Transmembrane</keyword>
<keyword evidence="3" id="KW-1185">Reference proteome</keyword>
<protein>
    <recommendedName>
        <fullName evidence="4">DUF4227 domain-containing protein</fullName>
    </recommendedName>
</protein>
<dbReference type="AlphaFoldDB" id="A0A1H9LU82"/>
<sequence>MMQAIFRVFYEMLKVFIVFVLCTFLFYYVIKALHQEYEKLDRYETPQGSAVKVFQQEENTGMWERLNIFFRLGE</sequence>
<evidence type="ECO:0000313" key="2">
    <source>
        <dbReference type="EMBL" id="SER14960.1"/>
    </source>
</evidence>
<organism evidence="2 3">
    <name type="scientific">Gracilibacillus ureilyticus</name>
    <dbReference type="NCBI Taxonomy" id="531814"/>
    <lineage>
        <taxon>Bacteria</taxon>
        <taxon>Bacillati</taxon>
        <taxon>Bacillota</taxon>
        <taxon>Bacilli</taxon>
        <taxon>Bacillales</taxon>
        <taxon>Bacillaceae</taxon>
        <taxon>Gracilibacillus</taxon>
    </lineage>
</organism>
<keyword evidence="1" id="KW-1133">Transmembrane helix</keyword>
<keyword evidence="1" id="KW-0472">Membrane</keyword>
<dbReference type="Proteomes" id="UP000199687">
    <property type="component" value="Unassembled WGS sequence"/>
</dbReference>
<evidence type="ECO:0000256" key="1">
    <source>
        <dbReference type="SAM" id="Phobius"/>
    </source>
</evidence>
<evidence type="ECO:0000313" key="3">
    <source>
        <dbReference type="Proteomes" id="UP000199687"/>
    </source>
</evidence>
<dbReference type="STRING" id="531814.SAMN04487944_101404"/>
<dbReference type="RefSeq" id="WP_342707242.1">
    <property type="nucleotide sequence ID" value="NZ_FOGL01000001.1"/>
</dbReference>
<evidence type="ECO:0008006" key="4">
    <source>
        <dbReference type="Google" id="ProtNLM"/>
    </source>
</evidence>
<gene>
    <name evidence="2" type="ORF">SAMN04487944_101404</name>
</gene>
<dbReference type="InterPro" id="IPR025321">
    <property type="entry name" value="DUF4227"/>
</dbReference>
<dbReference type="Pfam" id="PF14004">
    <property type="entry name" value="DUF4227"/>
    <property type="match status" value="1"/>
</dbReference>
<name>A0A1H9LU82_9BACI</name>